<protein>
    <submittedName>
        <fullName evidence="6">AcrR family transcriptional regulator</fullName>
    </submittedName>
</protein>
<dbReference type="PROSITE" id="PS50977">
    <property type="entry name" value="HTH_TETR_2"/>
    <property type="match status" value="1"/>
</dbReference>
<dbReference type="RefSeq" id="WP_310367259.1">
    <property type="nucleotide sequence ID" value="NZ_JAVDYB010000001.1"/>
</dbReference>
<dbReference type="InterPro" id="IPR001647">
    <property type="entry name" value="HTH_TetR"/>
</dbReference>
<dbReference type="GO" id="GO:0045892">
    <property type="term" value="P:negative regulation of DNA-templated transcription"/>
    <property type="evidence" value="ECO:0007669"/>
    <property type="project" value="InterPro"/>
</dbReference>
<dbReference type="Pfam" id="PF00440">
    <property type="entry name" value="TetR_N"/>
    <property type="match status" value="1"/>
</dbReference>
<comment type="caution">
    <text evidence="6">The sequence shown here is derived from an EMBL/GenBank/DDBJ whole genome shotgun (WGS) entry which is preliminary data.</text>
</comment>
<dbReference type="Gene3D" id="1.10.10.60">
    <property type="entry name" value="Homeodomain-like"/>
    <property type="match status" value="1"/>
</dbReference>
<proteinExistence type="predicted"/>
<dbReference type="PANTHER" id="PTHR30055:SF151">
    <property type="entry name" value="TRANSCRIPTIONAL REGULATORY PROTEIN"/>
    <property type="match status" value="1"/>
</dbReference>
<dbReference type="AlphaFoldDB" id="A0AAE3YL47"/>
<dbReference type="Proteomes" id="UP001183643">
    <property type="component" value="Unassembled WGS sequence"/>
</dbReference>
<evidence type="ECO:0000256" key="3">
    <source>
        <dbReference type="ARBA" id="ARBA00023163"/>
    </source>
</evidence>
<sequence length="252" mass="26327">MTRTANEGRTVQMGTIPPVVARMWGRDTGSRRGPRPSLDVPGIVAAAIAIADVDGLAGVRMSSVAERLGVAPMSLYRYVGSKDELLVLMADAAVPDPPAPGKGQSWRDYLTAWTRAHRDYLIGRPWQLELTRRTPPAGPRALRWLDRALAALDATGLPAGARIPIVTTLTGYAAAQAGLAVSLGPQEGLGGPEAYGAVLAEVLDPEDYPALAAAAAGGAFGANPDWIDDTDFALGLDLILRGVASLVDEAGR</sequence>
<dbReference type="GO" id="GO:0000976">
    <property type="term" value="F:transcription cis-regulatory region binding"/>
    <property type="evidence" value="ECO:0007669"/>
    <property type="project" value="TreeGrafter"/>
</dbReference>
<feature type="DNA-binding region" description="H-T-H motif" evidence="4">
    <location>
        <begin position="60"/>
        <end position="79"/>
    </location>
</feature>
<reference evidence="6" key="1">
    <citation type="submission" date="2023-07" db="EMBL/GenBank/DDBJ databases">
        <title>Sequencing the genomes of 1000 actinobacteria strains.</title>
        <authorList>
            <person name="Klenk H.-P."/>
        </authorList>
    </citation>
    <scope>NUCLEOTIDE SEQUENCE</scope>
    <source>
        <strain evidence="6">DSM 44707</strain>
    </source>
</reference>
<evidence type="ECO:0000256" key="2">
    <source>
        <dbReference type="ARBA" id="ARBA00023125"/>
    </source>
</evidence>
<feature type="domain" description="HTH tetR-type" evidence="5">
    <location>
        <begin position="37"/>
        <end position="97"/>
    </location>
</feature>
<keyword evidence="3" id="KW-0804">Transcription</keyword>
<evidence type="ECO:0000259" key="5">
    <source>
        <dbReference type="PROSITE" id="PS50977"/>
    </source>
</evidence>
<dbReference type="InterPro" id="IPR004111">
    <property type="entry name" value="Repressor_TetR_C"/>
</dbReference>
<keyword evidence="2 4" id="KW-0238">DNA-binding</keyword>
<evidence type="ECO:0000256" key="4">
    <source>
        <dbReference type="PROSITE-ProRule" id="PRU00335"/>
    </source>
</evidence>
<evidence type="ECO:0000256" key="1">
    <source>
        <dbReference type="ARBA" id="ARBA00023015"/>
    </source>
</evidence>
<organism evidence="6 7">
    <name type="scientific">Catenuloplanes atrovinosus</name>
    <dbReference type="NCBI Taxonomy" id="137266"/>
    <lineage>
        <taxon>Bacteria</taxon>
        <taxon>Bacillati</taxon>
        <taxon>Actinomycetota</taxon>
        <taxon>Actinomycetes</taxon>
        <taxon>Micromonosporales</taxon>
        <taxon>Micromonosporaceae</taxon>
        <taxon>Catenuloplanes</taxon>
    </lineage>
</organism>
<gene>
    <name evidence="6" type="ORF">J2S41_002602</name>
</gene>
<accession>A0AAE3YL47</accession>
<dbReference type="InterPro" id="IPR050109">
    <property type="entry name" value="HTH-type_TetR-like_transc_reg"/>
</dbReference>
<keyword evidence="1" id="KW-0805">Transcription regulation</keyword>
<evidence type="ECO:0000313" key="7">
    <source>
        <dbReference type="Proteomes" id="UP001183643"/>
    </source>
</evidence>
<dbReference type="PANTHER" id="PTHR30055">
    <property type="entry name" value="HTH-TYPE TRANSCRIPTIONAL REGULATOR RUTR"/>
    <property type="match status" value="1"/>
</dbReference>
<keyword evidence="7" id="KW-1185">Reference proteome</keyword>
<dbReference type="InterPro" id="IPR036271">
    <property type="entry name" value="Tet_transcr_reg_TetR-rel_C_sf"/>
</dbReference>
<dbReference type="GO" id="GO:0003700">
    <property type="term" value="F:DNA-binding transcription factor activity"/>
    <property type="evidence" value="ECO:0007669"/>
    <property type="project" value="TreeGrafter"/>
</dbReference>
<dbReference type="EMBL" id="JAVDYB010000001">
    <property type="protein sequence ID" value="MDR7275824.1"/>
    <property type="molecule type" value="Genomic_DNA"/>
</dbReference>
<name>A0AAE3YL47_9ACTN</name>
<evidence type="ECO:0000313" key="6">
    <source>
        <dbReference type="EMBL" id="MDR7275824.1"/>
    </source>
</evidence>
<dbReference type="InterPro" id="IPR009057">
    <property type="entry name" value="Homeodomain-like_sf"/>
</dbReference>
<dbReference type="SUPFAM" id="SSF46689">
    <property type="entry name" value="Homeodomain-like"/>
    <property type="match status" value="1"/>
</dbReference>
<dbReference type="Pfam" id="PF02909">
    <property type="entry name" value="TetR_C_1"/>
    <property type="match status" value="1"/>
</dbReference>
<dbReference type="SUPFAM" id="SSF48498">
    <property type="entry name" value="Tetracyclin repressor-like, C-terminal domain"/>
    <property type="match status" value="1"/>
</dbReference>
<dbReference type="Gene3D" id="1.10.357.10">
    <property type="entry name" value="Tetracycline Repressor, domain 2"/>
    <property type="match status" value="1"/>
</dbReference>